<dbReference type="EMBL" id="SRID01000614">
    <property type="protein sequence ID" value="TGA84279.1"/>
    <property type="molecule type" value="Genomic_DNA"/>
</dbReference>
<dbReference type="Pfam" id="PF02861">
    <property type="entry name" value="Clp_N"/>
    <property type="match status" value="1"/>
</dbReference>
<sequence>MVTASPFGSGDPFSDLFNRFFGMSPAASPPAVQRVPIGRLLSESSHELLAAAGARAAEDGSDLDAAHLLWAATRVPAARQVLEQAGVDPDRMAEQVARALPSGAGDGEPSLTPAAKRALLNAHARSQAAGASYIGPEHILAALLEDPRTGLAETLGAEGGP</sequence>
<name>A0A4Z0FRR7_9ACTN</name>
<protein>
    <submittedName>
        <fullName evidence="3">ATP-dependent Clp protease ATP-binding subunit</fullName>
    </submittedName>
</protein>
<feature type="non-terminal residue" evidence="3">
    <location>
        <position position="161"/>
    </location>
</feature>
<dbReference type="InterPro" id="IPR004176">
    <property type="entry name" value="Clp_R_N"/>
</dbReference>
<keyword evidence="3" id="KW-0378">Hydrolase</keyword>
<evidence type="ECO:0000256" key="1">
    <source>
        <dbReference type="PROSITE-ProRule" id="PRU01251"/>
    </source>
</evidence>
<keyword evidence="4" id="KW-1185">Reference proteome</keyword>
<dbReference type="Gene3D" id="1.10.1780.10">
    <property type="entry name" value="Clp, N-terminal domain"/>
    <property type="match status" value="1"/>
</dbReference>
<feature type="domain" description="Clp R" evidence="2">
    <location>
        <begin position="37"/>
        <end position="161"/>
    </location>
</feature>
<accession>A0A4Z0FRR7</accession>
<dbReference type="PROSITE" id="PS51903">
    <property type="entry name" value="CLP_R"/>
    <property type="match status" value="1"/>
</dbReference>
<reference evidence="3 4" key="1">
    <citation type="submission" date="2019-03" db="EMBL/GenBank/DDBJ databases">
        <authorList>
            <person name="Gonzalez-Pimentel J.L."/>
        </authorList>
    </citation>
    <scope>NUCLEOTIDE SEQUENCE [LARGE SCALE GENOMIC DNA]</scope>
    <source>
        <strain evidence="3 4">JCM 31289</strain>
    </source>
</reference>
<dbReference type="GO" id="GO:0006508">
    <property type="term" value="P:proteolysis"/>
    <property type="evidence" value="ECO:0007669"/>
    <property type="project" value="UniProtKB-KW"/>
</dbReference>
<evidence type="ECO:0000313" key="4">
    <source>
        <dbReference type="Proteomes" id="UP000297948"/>
    </source>
</evidence>
<dbReference type="InterPro" id="IPR036628">
    <property type="entry name" value="Clp_N_dom_sf"/>
</dbReference>
<organism evidence="3 4">
    <name type="scientific">Streptomyces palmae</name>
    <dbReference type="NCBI Taxonomy" id="1701085"/>
    <lineage>
        <taxon>Bacteria</taxon>
        <taxon>Bacillati</taxon>
        <taxon>Actinomycetota</taxon>
        <taxon>Actinomycetes</taxon>
        <taxon>Kitasatosporales</taxon>
        <taxon>Streptomycetaceae</taxon>
        <taxon>Streptomyces</taxon>
    </lineage>
</organism>
<dbReference type="GO" id="GO:0008233">
    <property type="term" value="F:peptidase activity"/>
    <property type="evidence" value="ECO:0007669"/>
    <property type="project" value="UniProtKB-KW"/>
</dbReference>
<dbReference type="GO" id="GO:0005524">
    <property type="term" value="F:ATP binding"/>
    <property type="evidence" value="ECO:0007669"/>
    <property type="project" value="UniProtKB-KW"/>
</dbReference>
<gene>
    <name evidence="3" type="ORF">E4099_31520</name>
</gene>
<keyword evidence="3" id="KW-0547">Nucleotide-binding</keyword>
<keyword evidence="3" id="KW-0645">Protease</keyword>
<evidence type="ECO:0000313" key="3">
    <source>
        <dbReference type="EMBL" id="TGA84279.1"/>
    </source>
</evidence>
<keyword evidence="3" id="KW-0067">ATP-binding</keyword>
<dbReference type="Proteomes" id="UP000297948">
    <property type="component" value="Unassembled WGS sequence"/>
</dbReference>
<evidence type="ECO:0000259" key="2">
    <source>
        <dbReference type="PROSITE" id="PS51903"/>
    </source>
</evidence>
<dbReference type="AlphaFoldDB" id="A0A4Z0FRR7"/>
<keyword evidence="1" id="KW-0677">Repeat</keyword>
<proteinExistence type="predicted"/>
<dbReference type="SUPFAM" id="SSF81923">
    <property type="entry name" value="Double Clp-N motif"/>
    <property type="match status" value="1"/>
</dbReference>
<comment type="caution">
    <text evidence="3">The sequence shown here is derived from an EMBL/GenBank/DDBJ whole genome shotgun (WGS) entry which is preliminary data.</text>
</comment>